<accession>A0A077ZTT7</accession>
<dbReference type="AlphaFoldDB" id="A0A077ZTT7"/>
<dbReference type="EMBL" id="CCKQ01001878">
    <property type="protein sequence ID" value="CDW72979.1"/>
    <property type="molecule type" value="Genomic_DNA"/>
</dbReference>
<keyword evidence="1" id="KW-1133">Transmembrane helix</keyword>
<dbReference type="SUPFAM" id="SSF51197">
    <property type="entry name" value="Clavaminate synthase-like"/>
    <property type="match status" value="1"/>
</dbReference>
<evidence type="ECO:0000259" key="2">
    <source>
        <dbReference type="PROSITE" id="PS51184"/>
    </source>
</evidence>
<dbReference type="Gene3D" id="2.60.120.650">
    <property type="entry name" value="Cupin"/>
    <property type="match status" value="1"/>
</dbReference>
<feature type="transmembrane region" description="Helical" evidence="1">
    <location>
        <begin position="6"/>
        <end position="24"/>
    </location>
</feature>
<feature type="domain" description="JmjC" evidence="2">
    <location>
        <begin position="166"/>
        <end position="310"/>
    </location>
</feature>
<dbReference type="OrthoDB" id="288221at2759"/>
<organism evidence="3 4">
    <name type="scientific">Stylonychia lemnae</name>
    <name type="common">Ciliate</name>
    <dbReference type="NCBI Taxonomy" id="5949"/>
    <lineage>
        <taxon>Eukaryota</taxon>
        <taxon>Sar</taxon>
        <taxon>Alveolata</taxon>
        <taxon>Ciliophora</taxon>
        <taxon>Intramacronucleata</taxon>
        <taxon>Spirotrichea</taxon>
        <taxon>Stichotrichia</taxon>
        <taxon>Sporadotrichida</taxon>
        <taxon>Oxytrichidae</taxon>
        <taxon>Stylonychinae</taxon>
        <taxon>Stylonychia</taxon>
    </lineage>
</organism>
<dbReference type="OMA" id="CHYDALD"/>
<dbReference type="PANTHER" id="PTHR12461:SF105">
    <property type="entry name" value="HYPOXIA-INDUCIBLE FACTOR 1-ALPHA INHIBITOR"/>
    <property type="match status" value="1"/>
</dbReference>
<dbReference type="InterPro" id="IPR003347">
    <property type="entry name" value="JmjC_dom"/>
</dbReference>
<dbReference type="SMART" id="SM00558">
    <property type="entry name" value="JmjC"/>
    <property type="match status" value="1"/>
</dbReference>
<dbReference type="InParanoid" id="A0A077ZTT7"/>
<proteinExistence type="predicted"/>
<sequence>MGILEILKYYLYFLVVFFAVVGSYQEVMAKSSHINTAIRHYFGLTFFVEYTVADPNNLNSFEDEVAICDYQVVTPKIFFQEYVSKYRPCLFKNYGRQWPAYEKWTNESYLKEMAGEEIIYAEQQKDNRFAYFTEGAKRAYLTYGEFLDKFKEPNRKFHYYYSFEDPPGPLKNDIVNPPIMDSIFKYTQVTFWQGYGTLTKPHTDAMENMMCVFEGYKNFSIVAPHERKYVYAGYEGVPDNYSPVEFVNPDYDKWPDFKKAHLRTVHIAPGDCLYLPAYYWHQVGSSPGVSIGVATWYKTHHQAADFMQFAMQKHIV</sequence>
<evidence type="ECO:0000313" key="4">
    <source>
        <dbReference type="Proteomes" id="UP000039865"/>
    </source>
</evidence>
<keyword evidence="4" id="KW-1185">Reference proteome</keyword>
<reference evidence="3 4" key="1">
    <citation type="submission" date="2014-06" db="EMBL/GenBank/DDBJ databases">
        <authorList>
            <person name="Swart Estienne"/>
        </authorList>
    </citation>
    <scope>NUCLEOTIDE SEQUENCE [LARGE SCALE GENOMIC DNA]</scope>
    <source>
        <strain evidence="3 4">130c</strain>
    </source>
</reference>
<dbReference type="PROSITE" id="PS51184">
    <property type="entry name" value="JMJC"/>
    <property type="match status" value="1"/>
</dbReference>
<evidence type="ECO:0000256" key="1">
    <source>
        <dbReference type="SAM" id="Phobius"/>
    </source>
</evidence>
<keyword evidence="1" id="KW-0812">Transmembrane</keyword>
<gene>
    <name evidence="3" type="primary">Contig7744.g8252</name>
    <name evidence="3" type="ORF">STYLEM_1947</name>
</gene>
<dbReference type="InterPro" id="IPR041667">
    <property type="entry name" value="Cupin_8"/>
</dbReference>
<dbReference type="Proteomes" id="UP000039865">
    <property type="component" value="Unassembled WGS sequence"/>
</dbReference>
<name>A0A077ZTT7_STYLE</name>
<keyword evidence="1" id="KW-0472">Membrane</keyword>
<evidence type="ECO:0000313" key="3">
    <source>
        <dbReference type="EMBL" id="CDW72979.1"/>
    </source>
</evidence>
<dbReference type="PANTHER" id="PTHR12461">
    <property type="entry name" value="HYPOXIA-INDUCIBLE FACTOR 1 ALPHA INHIBITOR-RELATED"/>
    <property type="match status" value="1"/>
</dbReference>
<dbReference type="Pfam" id="PF13621">
    <property type="entry name" value="Cupin_8"/>
    <property type="match status" value="1"/>
</dbReference>
<protein>
    <submittedName>
        <fullName evidence="3">Gnat family protein</fullName>
    </submittedName>
</protein>